<name>A0A7R6PVI6_9GAMM</name>
<dbReference type="RefSeq" id="WP_201348431.1">
    <property type="nucleotide sequence ID" value="NZ_AP014546.1"/>
</dbReference>
<dbReference type="GO" id="GO:0006260">
    <property type="term" value="P:DNA replication"/>
    <property type="evidence" value="ECO:0007669"/>
    <property type="project" value="UniProtKB-UniRule"/>
</dbReference>
<feature type="region of interest" description="Disordered" evidence="4">
    <location>
        <begin position="109"/>
        <end position="178"/>
    </location>
</feature>
<feature type="compositionally biased region" description="Low complexity" evidence="4">
    <location>
        <begin position="129"/>
        <end position="169"/>
    </location>
</feature>
<gene>
    <name evidence="5" type="primary">ssb</name>
    <name evidence="5" type="ORF">NEJAP_3387</name>
</gene>
<evidence type="ECO:0000256" key="1">
    <source>
        <dbReference type="ARBA" id="ARBA00023125"/>
    </source>
</evidence>
<keyword evidence="2" id="KW-0234">DNA repair</keyword>
<accession>A0A7R6PVI6</accession>
<sequence length="178" mass="19921">MARGVNKVILVGNMGGDPEVRYMPSGNAVTNVTLATSESWKDKQTGQNQERTEWHRVVFFNKLAEIAGEYLRKGSQVYIEGALRTRKWQDQSGADRYTTEIVASEMQMLGGRGNNNNDAGYSQDQEYNQAPQQSRPQSAPQQSRPQQSAPSQQRPQQAPQQQAAPAPNFDDFDDDIPF</sequence>
<proteinExistence type="inferred from homology"/>
<dbReference type="NCBIfam" id="TIGR00621">
    <property type="entry name" value="ssb"/>
    <property type="match status" value="1"/>
</dbReference>
<evidence type="ECO:0000313" key="5">
    <source>
        <dbReference type="EMBL" id="BBB31325.1"/>
    </source>
</evidence>
<keyword evidence="6" id="KW-1185">Reference proteome</keyword>
<organism evidence="5 6">
    <name type="scientific">Neptunomonas japonica JAMM 1380</name>
    <dbReference type="NCBI Taxonomy" id="1441457"/>
    <lineage>
        <taxon>Bacteria</taxon>
        <taxon>Pseudomonadati</taxon>
        <taxon>Pseudomonadota</taxon>
        <taxon>Gammaproteobacteria</taxon>
        <taxon>Oceanospirillales</taxon>
        <taxon>Oceanospirillaceae</taxon>
        <taxon>Neptunomonas</taxon>
    </lineage>
</organism>
<feature type="compositionally biased region" description="Polar residues" evidence="4">
    <location>
        <begin position="114"/>
        <end position="128"/>
    </location>
</feature>
<evidence type="ECO:0000313" key="6">
    <source>
        <dbReference type="Proteomes" id="UP000595332"/>
    </source>
</evidence>
<dbReference type="InterPro" id="IPR011344">
    <property type="entry name" value="ssDNA-bd"/>
</dbReference>
<evidence type="ECO:0000256" key="4">
    <source>
        <dbReference type="SAM" id="MobiDB-lite"/>
    </source>
</evidence>
<comment type="caution">
    <text evidence="2">Lacks conserved residue(s) required for the propagation of feature annotation.</text>
</comment>
<keyword evidence="2" id="KW-0233">DNA recombination</keyword>
<dbReference type="CDD" id="cd04496">
    <property type="entry name" value="SSB_OBF"/>
    <property type="match status" value="1"/>
</dbReference>
<reference evidence="5 6" key="1">
    <citation type="journal article" date="2008" name="Int. J. Syst. Evol. Microbiol.">
        <title>Neptunomonas japonica sp. nov., an Osedax japonicus symbiont-like bacterium isolated from sediment adjacent to sperm whale carcasses off Kagoshima, Japan.</title>
        <authorList>
            <person name="Miyazaki M."/>
            <person name="Nogi Y."/>
            <person name="Fujiwara Y."/>
            <person name="Kawato M."/>
            <person name="Kubokawa K."/>
            <person name="Horikoshi K."/>
        </authorList>
    </citation>
    <scope>NUCLEOTIDE SEQUENCE [LARGE SCALE GENOMIC DNA]</scope>
    <source>
        <strain evidence="5 6">JAMM 1380</strain>
    </source>
</reference>
<dbReference type="GO" id="GO:0009295">
    <property type="term" value="C:nucleoid"/>
    <property type="evidence" value="ECO:0007669"/>
    <property type="project" value="TreeGrafter"/>
</dbReference>
<evidence type="ECO:0000256" key="2">
    <source>
        <dbReference type="HAMAP-Rule" id="MF_00984"/>
    </source>
</evidence>
<comment type="subunit">
    <text evidence="2">Homotetramer.</text>
</comment>
<dbReference type="Pfam" id="PF00436">
    <property type="entry name" value="SSB"/>
    <property type="match status" value="1"/>
</dbReference>
<dbReference type="Proteomes" id="UP000595332">
    <property type="component" value="Chromosome"/>
</dbReference>
<keyword evidence="2" id="KW-0235">DNA replication</keyword>
<dbReference type="InterPro" id="IPR012340">
    <property type="entry name" value="NA-bd_OB-fold"/>
</dbReference>
<dbReference type="PANTHER" id="PTHR10302">
    <property type="entry name" value="SINGLE-STRANDED DNA-BINDING PROTEIN"/>
    <property type="match status" value="1"/>
</dbReference>
<dbReference type="GO" id="GO:0006281">
    <property type="term" value="P:DNA repair"/>
    <property type="evidence" value="ECO:0007669"/>
    <property type="project" value="UniProtKB-UniRule"/>
</dbReference>
<dbReference type="PROSITE" id="PS50935">
    <property type="entry name" value="SSB"/>
    <property type="match status" value="1"/>
</dbReference>
<dbReference type="NCBIfam" id="NF004357">
    <property type="entry name" value="PRK05733.1"/>
    <property type="match status" value="1"/>
</dbReference>
<comment type="function">
    <text evidence="2">Plays an important role in DNA replication, recombination and repair. Binds to ssDNA and to an array of partner proteins to recruit them to their sites of action during DNA metabolism.</text>
</comment>
<evidence type="ECO:0000256" key="3">
    <source>
        <dbReference type="PIRNR" id="PIRNR002070"/>
    </source>
</evidence>
<dbReference type="PIRSF" id="PIRSF002070">
    <property type="entry name" value="SSB"/>
    <property type="match status" value="1"/>
</dbReference>
<keyword evidence="2" id="KW-0227">DNA damage</keyword>
<dbReference type="InterPro" id="IPR000424">
    <property type="entry name" value="Primosome_PriB/ssb"/>
</dbReference>
<dbReference type="KEGG" id="njp:NEJAP_3387"/>
<feature type="short sequence motif" description="Important for interaction with partner proteins" evidence="2">
    <location>
        <begin position="173"/>
        <end position="178"/>
    </location>
</feature>
<dbReference type="HAMAP" id="MF_00984">
    <property type="entry name" value="SSB"/>
    <property type="match status" value="1"/>
</dbReference>
<dbReference type="EMBL" id="AP014546">
    <property type="protein sequence ID" value="BBB31325.1"/>
    <property type="molecule type" value="Genomic_DNA"/>
</dbReference>
<dbReference type="SUPFAM" id="SSF50249">
    <property type="entry name" value="Nucleic acid-binding proteins"/>
    <property type="match status" value="1"/>
</dbReference>
<protein>
    <recommendedName>
        <fullName evidence="2 3">Single-stranded DNA-binding protein</fullName>
        <shortName evidence="2">SSB</shortName>
    </recommendedName>
</protein>
<dbReference type="AlphaFoldDB" id="A0A7R6PVI6"/>
<keyword evidence="1 2" id="KW-0238">DNA-binding</keyword>
<dbReference type="Gene3D" id="2.40.50.140">
    <property type="entry name" value="Nucleic acid-binding proteins"/>
    <property type="match status" value="1"/>
</dbReference>
<dbReference type="GO" id="GO:0006310">
    <property type="term" value="P:DNA recombination"/>
    <property type="evidence" value="ECO:0007669"/>
    <property type="project" value="UniProtKB-UniRule"/>
</dbReference>
<dbReference type="GO" id="GO:0003697">
    <property type="term" value="F:single-stranded DNA binding"/>
    <property type="evidence" value="ECO:0007669"/>
    <property type="project" value="UniProtKB-UniRule"/>
</dbReference>
<dbReference type="PANTHER" id="PTHR10302:SF27">
    <property type="entry name" value="SINGLE-STRANDED DNA-BINDING PROTEIN"/>
    <property type="match status" value="1"/>
</dbReference>